<dbReference type="Gene3D" id="3.50.50.60">
    <property type="entry name" value="FAD/NAD(P)-binding domain"/>
    <property type="match status" value="1"/>
</dbReference>
<feature type="domain" description="RsdA/BaiN/AoA(So)-like Rossmann fold-like" evidence="4">
    <location>
        <begin position="2"/>
        <end position="400"/>
    </location>
</feature>
<comment type="cofactor">
    <cofactor evidence="1">
        <name>FAD</name>
        <dbReference type="ChEBI" id="CHEBI:57692"/>
    </cofactor>
</comment>
<protein>
    <submittedName>
        <fullName evidence="6">Aminoacetone oxidase family FAD-binding enzyme</fullName>
    </submittedName>
</protein>
<dbReference type="OrthoDB" id="9773233at2"/>
<evidence type="ECO:0000256" key="1">
    <source>
        <dbReference type="ARBA" id="ARBA00001974"/>
    </source>
</evidence>
<dbReference type="Pfam" id="PF22780">
    <property type="entry name" value="HI0933_like_1st"/>
    <property type="match status" value="1"/>
</dbReference>
<evidence type="ECO:0000259" key="5">
    <source>
        <dbReference type="Pfam" id="PF22780"/>
    </source>
</evidence>
<evidence type="ECO:0000256" key="2">
    <source>
        <dbReference type="ARBA" id="ARBA00022630"/>
    </source>
</evidence>
<dbReference type="InterPro" id="IPR004792">
    <property type="entry name" value="BaiN-like"/>
</dbReference>
<keyword evidence="7" id="KW-1185">Reference proteome</keyword>
<dbReference type="Pfam" id="PF03486">
    <property type="entry name" value="HI0933_like"/>
    <property type="match status" value="1"/>
</dbReference>
<evidence type="ECO:0000313" key="6">
    <source>
        <dbReference type="EMBL" id="PKR79678.1"/>
    </source>
</evidence>
<dbReference type="EMBL" id="PJNI01000021">
    <property type="protein sequence ID" value="PKR79678.1"/>
    <property type="molecule type" value="Genomic_DNA"/>
</dbReference>
<evidence type="ECO:0000313" key="7">
    <source>
        <dbReference type="Proteomes" id="UP000236654"/>
    </source>
</evidence>
<proteinExistence type="predicted"/>
<evidence type="ECO:0000259" key="4">
    <source>
        <dbReference type="Pfam" id="PF03486"/>
    </source>
</evidence>
<dbReference type="InterPro" id="IPR057661">
    <property type="entry name" value="RsdA/BaiN/AoA(So)_Rossmann"/>
</dbReference>
<dbReference type="AlphaFoldDB" id="A0A2I0QZC7"/>
<dbReference type="Proteomes" id="UP000236654">
    <property type="component" value="Unassembled WGS sequence"/>
</dbReference>
<dbReference type="SUPFAM" id="SSF160996">
    <property type="entry name" value="HI0933 insert domain-like"/>
    <property type="match status" value="1"/>
</dbReference>
<feature type="domain" description="RsdA/BaiN/AoA(So)-like insert" evidence="5">
    <location>
        <begin position="186"/>
        <end position="347"/>
    </location>
</feature>
<keyword evidence="3" id="KW-0274">FAD</keyword>
<name>A0A2I0QZC7_9FLAO</name>
<evidence type="ECO:0000256" key="3">
    <source>
        <dbReference type="ARBA" id="ARBA00022827"/>
    </source>
</evidence>
<dbReference type="Gene3D" id="2.40.30.10">
    <property type="entry name" value="Translation factors"/>
    <property type="match status" value="1"/>
</dbReference>
<dbReference type="InterPro" id="IPR036188">
    <property type="entry name" value="FAD/NAD-bd_sf"/>
</dbReference>
<dbReference type="InterPro" id="IPR023166">
    <property type="entry name" value="BaiN-like_dom_sf"/>
</dbReference>
<dbReference type="PANTHER" id="PTHR42887">
    <property type="entry name" value="OS12G0638800 PROTEIN"/>
    <property type="match status" value="1"/>
</dbReference>
<reference evidence="6 7" key="1">
    <citation type="submission" date="2017-12" db="EMBL/GenBank/DDBJ databases">
        <title>The draft genome sequence of Brumimicrobium saltpan LHR20.</title>
        <authorList>
            <person name="Do Z.-J."/>
            <person name="Luo H.-R."/>
        </authorList>
    </citation>
    <scope>NUCLEOTIDE SEQUENCE [LARGE SCALE GENOMIC DNA]</scope>
    <source>
        <strain evidence="6 7">LHR20</strain>
    </source>
</reference>
<comment type="caution">
    <text evidence="6">The sequence shown here is derived from an EMBL/GenBank/DDBJ whole genome shotgun (WGS) entry which is preliminary data.</text>
</comment>
<dbReference type="NCBIfam" id="TIGR00275">
    <property type="entry name" value="aminoacetone oxidase family FAD-binding enzyme"/>
    <property type="match status" value="1"/>
</dbReference>
<organism evidence="6 7">
    <name type="scientific">Brumimicrobium salinarum</name>
    <dbReference type="NCBI Taxonomy" id="2058658"/>
    <lineage>
        <taxon>Bacteria</taxon>
        <taxon>Pseudomonadati</taxon>
        <taxon>Bacteroidota</taxon>
        <taxon>Flavobacteriia</taxon>
        <taxon>Flavobacteriales</taxon>
        <taxon>Crocinitomicaceae</taxon>
        <taxon>Brumimicrobium</taxon>
    </lineage>
</organism>
<accession>A0A2I0QZC7</accession>
<dbReference type="PRINTS" id="PR00368">
    <property type="entry name" value="FADPNR"/>
</dbReference>
<gene>
    <name evidence="6" type="ORF">CW751_13895</name>
</gene>
<keyword evidence="2" id="KW-0285">Flavoprotein</keyword>
<dbReference type="InterPro" id="IPR055178">
    <property type="entry name" value="RsdA/BaiN/AoA(So)-like_dom"/>
</dbReference>
<dbReference type="Gene3D" id="1.10.8.260">
    <property type="entry name" value="HI0933 insert domain-like"/>
    <property type="match status" value="1"/>
</dbReference>
<sequence>MKVGVIGGGAAGFFAAICVKTNYPDAEVILLEQSKKWLSKVKVSGGGRCNVTNDTTSISELSKAYPRGGKQLKKLFPHFNTVHIREWFSVRGVSLYAQTDKRVFPTTDDSQTIIDCFLKEANTLGVQMKSQASVKKIAPSASGIQLYFDEVNAVTFDKVIVATGGSPKLSGLNWLSALGHQIETPVPSLFTFNMPQEKVKTLMGVAVNNATTRIQGEKLSANGPLLITHWGMSGPAILVLSSFGARMLAKKQYQFNLQVNWTNEQNQELVRAVINKTIENNGQKQIQNVRIYDLPSRLWIFLLEKASLTLTQKWDEIGKKGTHKLVEILTNDVYEVKGKTTFKEEFVTCGGVSFKSVNSKTLESKHVPNLFFAGEVLDIDAITGGYNFQAAWTTAFIAAKLGQ</sequence>
<dbReference type="PANTHER" id="PTHR42887:SF2">
    <property type="entry name" value="OS12G0638800 PROTEIN"/>
    <property type="match status" value="1"/>
</dbReference>
<dbReference type="SUPFAM" id="SSF51905">
    <property type="entry name" value="FAD/NAD(P)-binding domain"/>
    <property type="match status" value="1"/>
</dbReference>